<dbReference type="RefSeq" id="WP_346101675.1">
    <property type="nucleotide sequence ID" value="NZ_BAAAOD010000001.1"/>
</dbReference>
<evidence type="ECO:0000256" key="1">
    <source>
        <dbReference type="ARBA" id="ARBA00023015"/>
    </source>
</evidence>
<dbReference type="InterPro" id="IPR000835">
    <property type="entry name" value="HTH_MarR-typ"/>
</dbReference>
<comment type="caution">
    <text evidence="5">The sequence shown here is derived from an EMBL/GenBank/DDBJ whole genome shotgun (WGS) entry which is preliminary data.</text>
</comment>
<dbReference type="InterPro" id="IPR036388">
    <property type="entry name" value="WH-like_DNA-bd_sf"/>
</dbReference>
<feature type="domain" description="HTH marR-type" evidence="4">
    <location>
        <begin position="12"/>
        <end position="143"/>
    </location>
</feature>
<sequence>MSEPAEHVRPSGDESLRLLCAVGRTLDQELDEALRGCGSDVDQWRVLGLLASRGGCTMSVVAEHALLLAPRATKLVDRMTAANLVHRRPDVVDRRRVLVVATGRGRAALAEWDAAAAGVLDRYRDLLGSDAALFDDVLRRLQDATGRAGAPGLARLATTEG</sequence>
<gene>
    <name evidence="5" type="ORF">WG925_17100</name>
</gene>
<evidence type="ECO:0000256" key="2">
    <source>
        <dbReference type="ARBA" id="ARBA00023125"/>
    </source>
</evidence>
<dbReference type="Proteomes" id="UP001367513">
    <property type="component" value="Unassembled WGS sequence"/>
</dbReference>
<dbReference type="SMART" id="SM00347">
    <property type="entry name" value="HTH_MARR"/>
    <property type="match status" value="1"/>
</dbReference>
<evidence type="ECO:0000259" key="4">
    <source>
        <dbReference type="PROSITE" id="PS50995"/>
    </source>
</evidence>
<dbReference type="Pfam" id="PF12802">
    <property type="entry name" value="MarR_2"/>
    <property type="match status" value="1"/>
</dbReference>
<keyword evidence="3" id="KW-0804">Transcription</keyword>
<dbReference type="PANTHER" id="PTHR33164">
    <property type="entry name" value="TRANSCRIPTIONAL REGULATOR, MARR FAMILY"/>
    <property type="match status" value="1"/>
</dbReference>
<keyword evidence="1" id="KW-0805">Transcription regulation</keyword>
<evidence type="ECO:0000256" key="3">
    <source>
        <dbReference type="ARBA" id="ARBA00023163"/>
    </source>
</evidence>
<dbReference type="PROSITE" id="PS50995">
    <property type="entry name" value="HTH_MARR_2"/>
    <property type="match status" value="1"/>
</dbReference>
<keyword evidence="6" id="KW-1185">Reference proteome</keyword>
<proteinExistence type="predicted"/>
<dbReference type="InterPro" id="IPR036390">
    <property type="entry name" value="WH_DNA-bd_sf"/>
</dbReference>
<reference evidence="5 6" key="1">
    <citation type="submission" date="2024-03" db="EMBL/GenBank/DDBJ databases">
        <title>Draft genome sequence of Pseudonocardia carboxydivorans JCM 14827.</title>
        <authorList>
            <person name="Duangmal K."/>
        </authorList>
    </citation>
    <scope>NUCLEOTIDE SEQUENCE [LARGE SCALE GENOMIC DNA]</scope>
    <source>
        <strain evidence="5 6">JCM 14827</strain>
    </source>
</reference>
<dbReference type="InterPro" id="IPR039422">
    <property type="entry name" value="MarR/SlyA-like"/>
</dbReference>
<organism evidence="5 6">
    <name type="scientific">Pseudonocardia alni subsp. carboxydivorans</name>
    <dbReference type="NCBI Taxonomy" id="415010"/>
    <lineage>
        <taxon>Bacteria</taxon>
        <taxon>Bacillati</taxon>
        <taxon>Actinomycetota</taxon>
        <taxon>Actinomycetes</taxon>
        <taxon>Pseudonocardiales</taxon>
        <taxon>Pseudonocardiaceae</taxon>
        <taxon>Pseudonocardia</taxon>
    </lineage>
</organism>
<accession>A0ABU9AHD8</accession>
<dbReference type="Gene3D" id="1.10.10.10">
    <property type="entry name" value="Winged helix-like DNA-binding domain superfamily/Winged helix DNA-binding domain"/>
    <property type="match status" value="1"/>
</dbReference>
<dbReference type="PANTHER" id="PTHR33164:SF64">
    <property type="entry name" value="TRANSCRIPTIONAL REGULATOR SLYA"/>
    <property type="match status" value="1"/>
</dbReference>
<keyword evidence="2" id="KW-0238">DNA-binding</keyword>
<evidence type="ECO:0000313" key="5">
    <source>
        <dbReference type="EMBL" id="MEK6465465.1"/>
    </source>
</evidence>
<dbReference type="EMBL" id="JBBPIX010000008">
    <property type="protein sequence ID" value="MEK6465465.1"/>
    <property type="molecule type" value="Genomic_DNA"/>
</dbReference>
<protein>
    <submittedName>
        <fullName evidence="5">MarR family transcriptional regulator</fullName>
    </submittedName>
</protein>
<name>A0ABU9AHD8_PSEA5</name>
<dbReference type="SUPFAM" id="SSF46785">
    <property type="entry name" value="Winged helix' DNA-binding domain"/>
    <property type="match status" value="1"/>
</dbReference>
<evidence type="ECO:0000313" key="6">
    <source>
        <dbReference type="Proteomes" id="UP001367513"/>
    </source>
</evidence>